<feature type="domain" description="Retrovirus-related Pol polyprotein from transposon TNT 1-94-like beta-barrel" evidence="2">
    <location>
        <begin position="426"/>
        <end position="501"/>
    </location>
</feature>
<gene>
    <name evidence="3" type="ORF">CTI12_AA518900</name>
</gene>
<evidence type="ECO:0000256" key="1">
    <source>
        <dbReference type="SAM" id="Phobius"/>
    </source>
</evidence>
<dbReference type="Pfam" id="PF22936">
    <property type="entry name" value="Pol_BBD"/>
    <property type="match status" value="1"/>
</dbReference>
<sequence>MCGRKGTSGFFKIKLDLWRYKVVFVGADLILVLNYLWLNVHVLACGLRVIIVSAGSLLYADECFSTCGSSVLVHGLSIKPQGDECAFLQMWSYQVFSYTISSRFCLLYAFPKWCKPSLDDSRKCMYFVPMVVFFETIYPTDCPAWCEPSSDGVWIVMFGFWSHNLDYGWLIYGFGNYNSDCTEYFGEWGFDYSRFRSYFGCSWYLYRDKGSLVLGIDMVGVFYEDWILHIGNILMAKGRLLNTYGMILVLGSSTITFQFGLGTQLISKVNLAFLFSQDGTSLLDFSPVRMNFQFMYIFGLMMLLEWATFRLHQRYMSHVVNHYVSLKTYKFYYLEDLKANILVLVGVLNDSCALFSLPGVCPDGFYSGRFLRRQYHLVKCSMSFPNVLNLTLKMKITVIYFAIDLDPASKRKNIVIYYKHARDPVWHLDSGCSRSMTGVKQYLHKYVEEQGPKVVFGDNSSAPAEGYGLANCNGIVFTTIAYVNGLKYNLINASQLCDAKYLVQFDYKRGTIFNANKEVVLIAPRRDDVYVLNMSNLTQNGTCLFTKANKFLAPTVTTCAQLIKSSKH</sequence>
<dbReference type="AlphaFoldDB" id="A0A2U1L8K0"/>
<evidence type="ECO:0000313" key="3">
    <source>
        <dbReference type="EMBL" id="PWA45281.1"/>
    </source>
</evidence>
<dbReference type="InterPro" id="IPR054722">
    <property type="entry name" value="PolX-like_BBD"/>
</dbReference>
<keyword evidence="1" id="KW-0472">Membrane</keyword>
<reference evidence="3 4" key="1">
    <citation type="journal article" date="2018" name="Mol. Plant">
        <title>The genome of Artemisia annua provides insight into the evolution of Asteraceae family and artemisinin biosynthesis.</title>
        <authorList>
            <person name="Shen Q."/>
            <person name="Zhang L."/>
            <person name="Liao Z."/>
            <person name="Wang S."/>
            <person name="Yan T."/>
            <person name="Shi P."/>
            <person name="Liu M."/>
            <person name="Fu X."/>
            <person name="Pan Q."/>
            <person name="Wang Y."/>
            <person name="Lv Z."/>
            <person name="Lu X."/>
            <person name="Zhang F."/>
            <person name="Jiang W."/>
            <person name="Ma Y."/>
            <person name="Chen M."/>
            <person name="Hao X."/>
            <person name="Li L."/>
            <person name="Tang Y."/>
            <person name="Lv G."/>
            <person name="Zhou Y."/>
            <person name="Sun X."/>
            <person name="Brodelius P.E."/>
            <person name="Rose J.K.C."/>
            <person name="Tang K."/>
        </authorList>
    </citation>
    <scope>NUCLEOTIDE SEQUENCE [LARGE SCALE GENOMIC DNA]</scope>
    <source>
        <strain evidence="4">cv. Huhao1</strain>
        <tissue evidence="3">Leaf</tissue>
    </source>
</reference>
<dbReference type="Proteomes" id="UP000245207">
    <property type="component" value="Unassembled WGS sequence"/>
</dbReference>
<comment type="caution">
    <text evidence="3">The sequence shown here is derived from an EMBL/GenBank/DDBJ whole genome shotgun (WGS) entry which is preliminary data.</text>
</comment>
<name>A0A2U1L8K0_ARTAN</name>
<keyword evidence="1" id="KW-0812">Transmembrane</keyword>
<evidence type="ECO:0000259" key="2">
    <source>
        <dbReference type="Pfam" id="PF22936"/>
    </source>
</evidence>
<evidence type="ECO:0000313" key="4">
    <source>
        <dbReference type="Proteomes" id="UP000245207"/>
    </source>
</evidence>
<accession>A0A2U1L8K0</accession>
<dbReference type="OrthoDB" id="1932348at2759"/>
<keyword evidence="1" id="KW-1133">Transmembrane helix</keyword>
<organism evidence="3 4">
    <name type="scientific">Artemisia annua</name>
    <name type="common">Sweet wormwood</name>
    <dbReference type="NCBI Taxonomy" id="35608"/>
    <lineage>
        <taxon>Eukaryota</taxon>
        <taxon>Viridiplantae</taxon>
        <taxon>Streptophyta</taxon>
        <taxon>Embryophyta</taxon>
        <taxon>Tracheophyta</taxon>
        <taxon>Spermatophyta</taxon>
        <taxon>Magnoliopsida</taxon>
        <taxon>eudicotyledons</taxon>
        <taxon>Gunneridae</taxon>
        <taxon>Pentapetalae</taxon>
        <taxon>asterids</taxon>
        <taxon>campanulids</taxon>
        <taxon>Asterales</taxon>
        <taxon>Asteraceae</taxon>
        <taxon>Asteroideae</taxon>
        <taxon>Anthemideae</taxon>
        <taxon>Artemisiinae</taxon>
        <taxon>Artemisia</taxon>
    </lineage>
</organism>
<keyword evidence="4" id="KW-1185">Reference proteome</keyword>
<feature type="transmembrane region" description="Helical" evidence="1">
    <location>
        <begin position="244"/>
        <end position="266"/>
    </location>
</feature>
<feature type="transmembrane region" description="Helical" evidence="1">
    <location>
        <begin position="20"/>
        <end position="38"/>
    </location>
</feature>
<proteinExistence type="predicted"/>
<dbReference type="EMBL" id="PKPP01010847">
    <property type="protein sequence ID" value="PWA45281.1"/>
    <property type="molecule type" value="Genomic_DNA"/>
</dbReference>
<protein>
    <recommendedName>
        <fullName evidence="2">Retrovirus-related Pol polyprotein from transposon TNT 1-94-like beta-barrel domain-containing protein</fullName>
    </recommendedName>
</protein>
<feature type="transmembrane region" description="Helical" evidence="1">
    <location>
        <begin position="290"/>
        <end position="309"/>
    </location>
</feature>